<protein>
    <recommendedName>
        <fullName evidence="1">BTB domain-containing protein</fullName>
    </recommendedName>
</protein>
<dbReference type="Proteomes" id="UP000717328">
    <property type="component" value="Unassembled WGS sequence"/>
</dbReference>
<organism evidence="2 3">
    <name type="scientific">Sphagnurus paluster</name>
    <dbReference type="NCBI Taxonomy" id="117069"/>
    <lineage>
        <taxon>Eukaryota</taxon>
        <taxon>Fungi</taxon>
        <taxon>Dikarya</taxon>
        <taxon>Basidiomycota</taxon>
        <taxon>Agaricomycotina</taxon>
        <taxon>Agaricomycetes</taxon>
        <taxon>Agaricomycetidae</taxon>
        <taxon>Agaricales</taxon>
        <taxon>Tricholomatineae</taxon>
        <taxon>Lyophyllaceae</taxon>
        <taxon>Sphagnurus</taxon>
    </lineage>
</organism>
<proteinExistence type="predicted"/>
<evidence type="ECO:0000313" key="2">
    <source>
        <dbReference type="EMBL" id="KAG5634370.1"/>
    </source>
</evidence>
<evidence type="ECO:0000313" key="3">
    <source>
        <dbReference type="Proteomes" id="UP000717328"/>
    </source>
</evidence>
<dbReference type="AlphaFoldDB" id="A0A9P7FNQ0"/>
<dbReference type="OrthoDB" id="9997739at2759"/>
<reference evidence="2" key="2">
    <citation type="submission" date="2021-10" db="EMBL/GenBank/DDBJ databases">
        <title>Phylogenomics reveals ancestral predisposition of the termite-cultivated fungus Termitomyces towards a domesticated lifestyle.</title>
        <authorList>
            <person name="Auxier B."/>
            <person name="Grum-Grzhimaylo A."/>
            <person name="Cardenas M.E."/>
            <person name="Lodge J.D."/>
            <person name="Laessoe T."/>
            <person name="Pedersen O."/>
            <person name="Smith M.E."/>
            <person name="Kuyper T.W."/>
            <person name="Franco-Molano E.A."/>
            <person name="Baroni T.J."/>
            <person name="Aanen D.K."/>
        </authorList>
    </citation>
    <scope>NUCLEOTIDE SEQUENCE</scope>
    <source>
        <strain evidence="2">D49</strain>
    </source>
</reference>
<gene>
    <name evidence="2" type="ORF">H0H81_002208</name>
</gene>
<dbReference type="InterPro" id="IPR000210">
    <property type="entry name" value="BTB/POZ_dom"/>
</dbReference>
<accession>A0A9P7FNQ0</accession>
<name>A0A9P7FNQ0_9AGAR</name>
<evidence type="ECO:0000259" key="1">
    <source>
        <dbReference type="PROSITE" id="PS50097"/>
    </source>
</evidence>
<dbReference type="SUPFAM" id="SSF54695">
    <property type="entry name" value="POZ domain"/>
    <property type="match status" value="1"/>
</dbReference>
<dbReference type="Pfam" id="PF00651">
    <property type="entry name" value="BTB"/>
    <property type="match status" value="1"/>
</dbReference>
<keyword evidence="3" id="KW-1185">Reference proteome</keyword>
<comment type="caution">
    <text evidence="2">The sequence shown here is derived from an EMBL/GenBank/DDBJ whole genome shotgun (WGS) entry which is preliminary data.</text>
</comment>
<dbReference type="PROSITE" id="PS50097">
    <property type="entry name" value="BTB"/>
    <property type="match status" value="1"/>
</dbReference>
<dbReference type="Gene3D" id="3.30.710.10">
    <property type="entry name" value="Potassium Channel Kv1.1, Chain A"/>
    <property type="match status" value="1"/>
</dbReference>
<sequence>MEVGNERFRVHRYFFEHESKVFREEIERSTAPGQPRQGDNDSTAIVLKDSPKDFEKLLGFFYNPSVLI</sequence>
<dbReference type="EMBL" id="JABCKI010006446">
    <property type="protein sequence ID" value="KAG5634370.1"/>
    <property type="molecule type" value="Genomic_DNA"/>
</dbReference>
<dbReference type="InterPro" id="IPR011333">
    <property type="entry name" value="SKP1/BTB/POZ_sf"/>
</dbReference>
<feature type="domain" description="BTB" evidence="1">
    <location>
        <begin position="1"/>
        <end position="68"/>
    </location>
</feature>
<reference evidence="2" key="1">
    <citation type="submission" date="2021-02" db="EMBL/GenBank/DDBJ databases">
        <authorList>
            <person name="Nieuwenhuis M."/>
            <person name="Van De Peppel L.J.J."/>
        </authorList>
    </citation>
    <scope>NUCLEOTIDE SEQUENCE</scope>
    <source>
        <strain evidence="2">D49</strain>
    </source>
</reference>